<gene>
    <name evidence="1" type="ORF">DL897_05980</name>
</gene>
<name>A0A364K5N9_9BACL</name>
<organism evidence="1 2">
    <name type="scientific">Thermoflavimicrobium daqui</name>
    <dbReference type="NCBI Taxonomy" id="2137476"/>
    <lineage>
        <taxon>Bacteria</taxon>
        <taxon>Bacillati</taxon>
        <taxon>Bacillota</taxon>
        <taxon>Bacilli</taxon>
        <taxon>Bacillales</taxon>
        <taxon>Thermoactinomycetaceae</taxon>
        <taxon>Thermoflavimicrobium</taxon>
    </lineage>
</organism>
<dbReference type="PANTHER" id="PTHR37171">
    <property type="entry name" value="SERINE/THREONINE-PROTEIN KINASE YRZF-RELATED"/>
    <property type="match status" value="1"/>
</dbReference>
<dbReference type="PANTHER" id="PTHR37171:SF1">
    <property type="entry name" value="SERINE_THREONINE-PROTEIN KINASE YRZF-RELATED"/>
    <property type="match status" value="1"/>
</dbReference>
<evidence type="ECO:0000313" key="1">
    <source>
        <dbReference type="EMBL" id="RAL25625.1"/>
    </source>
</evidence>
<keyword evidence="1" id="KW-0808">Transferase</keyword>
<protein>
    <submittedName>
        <fullName evidence="1">Serine/threonine protein kinase</fullName>
    </submittedName>
</protein>
<accession>A0A364K5N9</accession>
<dbReference type="EMBL" id="QJKK01000003">
    <property type="protein sequence ID" value="RAL25625.1"/>
    <property type="molecule type" value="Genomic_DNA"/>
</dbReference>
<comment type="caution">
    <text evidence="1">The sequence shown here is derived from an EMBL/GenBank/DDBJ whole genome shotgun (WGS) entry which is preliminary data.</text>
</comment>
<keyword evidence="1" id="KW-0723">Serine/threonine-protein kinase</keyword>
<reference evidence="1 2" key="1">
    <citation type="submission" date="2018-06" db="EMBL/GenBank/DDBJ databases">
        <title>Thermoflavimicrobium daqus sp. nov., a thermophilic microbe isolated from Moutai-flavour Daqu.</title>
        <authorList>
            <person name="Wang X."/>
            <person name="Zhou H."/>
        </authorList>
    </citation>
    <scope>NUCLEOTIDE SEQUENCE [LARGE SCALE GENOMIC DNA]</scope>
    <source>
        <strain evidence="1 2">FBKL4.011</strain>
    </source>
</reference>
<proteinExistence type="predicted"/>
<dbReference type="OrthoDB" id="529320at2"/>
<dbReference type="AlphaFoldDB" id="A0A364K5N9"/>
<sequence>MMDQQKLELLIKQIDFHSYSDNRIVTIRSIPSELELIGKGTDAVVVRHLDQPHMVYKVYSPERIEKLENEYAVYRQLGDSPYFCVCYSKGSRFLSLSYEEGPTLYECLEQGIEIPDQVIADVEQARSYVRSLGLNPRDIHLKNVIMQDGHAKILDVSEYIYPGDDGRWNHLVQAYDLFYPLIKGKKIPIWLIEWIKKSYYKQVGETFSVMEFGKRFAQLFGLVKPD</sequence>
<dbReference type="InterPro" id="IPR011009">
    <property type="entry name" value="Kinase-like_dom_sf"/>
</dbReference>
<evidence type="ECO:0000313" key="2">
    <source>
        <dbReference type="Proteomes" id="UP000251213"/>
    </source>
</evidence>
<reference evidence="1 2" key="2">
    <citation type="submission" date="2018-06" db="EMBL/GenBank/DDBJ databases">
        <authorList>
            <person name="Zhirakovskaya E."/>
        </authorList>
    </citation>
    <scope>NUCLEOTIDE SEQUENCE [LARGE SCALE GENOMIC DNA]</scope>
    <source>
        <strain evidence="1 2">FBKL4.011</strain>
    </source>
</reference>
<dbReference type="Proteomes" id="UP000251213">
    <property type="component" value="Unassembled WGS sequence"/>
</dbReference>
<keyword evidence="2" id="KW-1185">Reference proteome</keyword>
<dbReference type="SUPFAM" id="SSF56112">
    <property type="entry name" value="Protein kinase-like (PK-like)"/>
    <property type="match status" value="1"/>
</dbReference>
<dbReference type="GO" id="GO:0004674">
    <property type="term" value="F:protein serine/threonine kinase activity"/>
    <property type="evidence" value="ECO:0007669"/>
    <property type="project" value="UniProtKB-KW"/>
</dbReference>
<dbReference type="Gene3D" id="1.10.510.10">
    <property type="entry name" value="Transferase(Phosphotransferase) domain 1"/>
    <property type="match status" value="1"/>
</dbReference>
<keyword evidence="1" id="KW-0418">Kinase</keyword>
<dbReference type="InterPro" id="IPR052396">
    <property type="entry name" value="Meiotic_Drive_Suppr_Kinase"/>
</dbReference>